<evidence type="ECO:0000313" key="1">
    <source>
        <dbReference type="EMBL" id="KLD99346.1"/>
    </source>
</evidence>
<accession>A0A0G9JYJ7</accession>
<dbReference type="EMBL" id="JAIQ01000101">
    <property type="protein sequence ID" value="KLD99346.1"/>
    <property type="molecule type" value="Genomic_DNA"/>
</dbReference>
<proteinExistence type="predicted"/>
<dbReference type="PATRIC" id="fig|1447256.3.peg.1375"/>
<evidence type="ECO:0000313" key="2">
    <source>
        <dbReference type="Proteomes" id="UP000035514"/>
    </source>
</evidence>
<organism evidence="1 2">
    <name type="scientific">Aliarcobacter butzleri L348</name>
    <dbReference type="NCBI Taxonomy" id="1447256"/>
    <lineage>
        <taxon>Bacteria</taxon>
        <taxon>Pseudomonadati</taxon>
        <taxon>Campylobacterota</taxon>
        <taxon>Epsilonproteobacteria</taxon>
        <taxon>Campylobacterales</taxon>
        <taxon>Arcobacteraceae</taxon>
        <taxon>Aliarcobacter</taxon>
    </lineage>
</organism>
<sequence length="92" mass="10769">MIVSIDKNYLFNVFGVNNFSSLETIIDSMAPSLVEYHLSSFCEDNSDTIYFNKRDVEKSFLAGDYTLYLDYSENLYLELIESDIDEMTQSFW</sequence>
<dbReference type="AlphaFoldDB" id="A0A0G9JYJ7"/>
<dbReference type="Proteomes" id="UP000035514">
    <property type="component" value="Unassembled WGS sequence"/>
</dbReference>
<comment type="caution">
    <text evidence="1">The sequence shown here is derived from an EMBL/GenBank/DDBJ whole genome shotgun (WGS) entry which is preliminary data.</text>
</comment>
<protein>
    <submittedName>
        <fullName evidence="1">Uncharacterized protein</fullName>
    </submittedName>
</protein>
<reference evidence="1 2" key="1">
    <citation type="submission" date="2014-01" db="EMBL/GenBank/DDBJ databases">
        <title>Development of a Comparative Genomic Fingerprinting Assay for High Resolution Genotyping of Arcobacter butzleri.</title>
        <authorList>
            <person name="Webb A.L."/>
            <person name="Inglis G.D."/>
            <person name="Kruczkiewicz P."/>
            <person name="Selinger L.B."/>
            <person name="Taboada E.N."/>
        </authorList>
    </citation>
    <scope>NUCLEOTIDE SEQUENCE [LARGE SCALE GENOMIC DNA]</scope>
    <source>
        <strain evidence="1 2">L348</strain>
    </source>
</reference>
<gene>
    <name evidence="1" type="ORF">AA20_07040</name>
</gene>
<dbReference type="RefSeq" id="WP_046996788.1">
    <property type="nucleotide sequence ID" value="NZ_JAIQ01000101.1"/>
</dbReference>
<name>A0A0G9JYJ7_9BACT</name>